<gene>
    <name evidence="4" type="ORF">RD1301_v1_270029</name>
    <name evidence="1" type="ORF">RUN1744_v1_280003</name>
    <name evidence="2" type="ORF">TD1301_v1_1200029</name>
    <name evidence="3" type="ORF">TF3108_v1_130029</name>
</gene>
<name>A0A0S4VVB9_RALSL</name>
<dbReference type="EMBL" id="LN899822">
    <property type="protein sequence ID" value="CUV59139.1"/>
    <property type="molecule type" value="Genomic_DNA"/>
</dbReference>
<dbReference type="EMBL" id="LN899825">
    <property type="protein sequence ID" value="CUV35060.1"/>
    <property type="molecule type" value="Genomic_DNA"/>
</dbReference>
<evidence type="ECO:0000313" key="3">
    <source>
        <dbReference type="EMBL" id="CUV38502.1"/>
    </source>
</evidence>
<reference evidence="3" key="1">
    <citation type="submission" date="2015-10" db="EMBL/GenBank/DDBJ databases">
        <authorList>
            <person name="Gilbert D.G."/>
        </authorList>
    </citation>
    <scope>NUCLEOTIDE SEQUENCE</scope>
    <source>
        <strain evidence="3">Phyl III-seqv23</strain>
    </source>
</reference>
<dbReference type="EMBL" id="LN899823">
    <property type="protein sequence ID" value="CUV22904.1"/>
    <property type="molecule type" value="Genomic_DNA"/>
</dbReference>
<dbReference type="EMBL" id="LN899826">
    <property type="protein sequence ID" value="CUV38502.1"/>
    <property type="molecule type" value="Genomic_DNA"/>
</dbReference>
<sequence>MTRRDFFFIELLIEKLDVGLYEWRAEPRGGGAVLEQGNGESIEDCIRGARGILGASDGVELRYDSYCAGTFTGTQINENPALYATKAGDLARYFKAVEASLD</sequence>
<protein>
    <submittedName>
        <fullName evidence="3">Uncharacterized protein</fullName>
    </submittedName>
</protein>
<evidence type="ECO:0000313" key="4">
    <source>
        <dbReference type="EMBL" id="CUV59139.1"/>
    </source>
</evidence>
<accession>A0A0S4VVB9</accession>
<dbReference type="AlphaFoldDB" id="A0A0S4VVB9"/>
<organism evidence="3">
    <name type="scientific">Ralstonia solanacearum</name>
    <name type="common">Pseudomonas solanacearum</name>
    <dbReference type="NCBI Taxonomy" id="305"/>
    <lineage>
        <taxon>Bacteria</taxon>
        <taxon>Pseudomonadati</taxon>
        <taxon>Pseudomonadota</taxon>
        <taxon>Betaproteobacteria</taxon>
        <taxon>Burkholderiales</taxon>
        <taxon>Burkholderiaceae</taxon>
        <taxon>Ralstonia</taxon>
        <taxon>Ralstonia solanacearum species complex</taxon>
    </lineage>
</organism>
<evidence type="ECO:0000313" key="1">
    <source>
        <dbReference type="EMBL" id="CUV22904.1"/>
    </source>
</evidence>
<evidence type="ECO:0000313" key="2">
    <source>
        <dbReference type="EMBL" id="CUV35060.1"/>
    </source>
</evidence>
<proteinExistence type="predicted"/>